<dbReference type="EMBL" id="PVNG01000064">
    <property type="protein sequence ID" value="PRX42922.1"/>
    <property type="molecule type" value="Genomic_DNA"/>
</dbReference>
<dbReference type="Gene3D" id="3.40.50.150">
    <property type="entry name" value="Vaccinia Virus protein VP39"/>
    <property type="match status" value="1"/>
</dbReference>
<dbReference type="SUPFAM" id="SSF53335">
    <property type="entry name" value="S-adenosyl-L-methionine-dependent methyltransferases"/>
    <property type="match status" value="1"/>
</dbReference>
<dbReference type="CDD" id="cd02440">
    <property type="entry name" value="AdoMet_MTases"/>
    <property type="match status" value="1"/>
</dbReference>
<dbReference type="Proteomes" id="UP000238312">
    <property type="component" value="Unassembled WGS sequence"/>
</dbReference>
<sequence>MVELGAGSGAITDVIARLPPDGRLLAVEINHDLVGYLSRSRPWLQVLGGDAAELASLLRGAEVDRVDAIVSALPWTLLPAGHRRRILPRSAMCWPPTGS</sequence>
<dbReference type="RefSeq" id="WP_106253583.1">
    <property type="nucleotide sequence ID" value="NZ_PVNG01000064.1"/>
</dbReference>
<gene>
    <name evidence="1" type="ORF">B0I32_1648</name>
</gene>
<reference evidence="1 2" key="1">
    <citation type="submission" date="2018-03" db="EMBL/GenBank/DDBJ databases">
        <title>Genomic Encyclopedia of Type Strains, Phase III (KMG-III): the genomes of soil and plant-associated and newly described type strains.</title>
        <authorList>
            <person name="Whitman W."/>
        </authorList>
    </citation>
    <scope>NUCLEOTIDE SEQUENCE [LARGE SCALE GENOMIC DNA]</scope>
    <source>
        <strain evidence="1 2">CGMCC 4.7104</strain>
    </source>
</reference>
<evidence type="ECO:0000313" key="2">
    <source>
        <dbReference type="Proteomes" id="UP000238312"/>
    </source>
</evidence>
<evidence type="ECO:0000313" key="1">
    <source>
        <dbReference type="EMBL" id="PRX42922.1"/>
    </source>
</evidence>
<evidence type="ECO:0008006" key="3">
    <source>
        <dbReference type="Google" id="ProtNLM"/>
    </source>
</evidence>
<dbReference type="AlphaFoldDB" id="A0A2T0LK80"/>
<dbReference type="InterPro" id="IPR029063">
    <property type="entry name" value="SAM-dependent_MTases_sf"/>
</dbReference>
<accession>A0A2T0LK80</accession>
<keyword evidence="2" id="KW-1185">Reference proteome</keyword>
<name>A0A2T0LK80_9ACTN</name>
<proteinExistence type="predicted"/>
<protein>
    <recommendedName>
        <fullName evidence="3">Methyltransferase family protein</fullName>
    </recommendedName>
</protein>
<comment type="caution">
    <text evidence="1">The sequence shown here is derived from an EMBL/GenBank/DDBJ whole genome shotgun (WGS) entry which is preliminary data.</text>
</comment>
<dbReference type="OrthoDB" id="3528482at2"/>
<organism evidence="1 2">
    <name type="scientific">Nonomuraea fuscirosea</name>
    <dbReference type="NCBI Taxonomy" id="1291556"/>
    <lineage>
        <taxon>Bacteria</taxon>
        <taxon>Bacillati</taxon>
        <taxon>Actinomycetota</taxon>
        <taxon>Actinomycetes</taxon>
        <taxon>Streptosporangiales</taxon>
        <taxon>Streptosporangiaceae</taxon>
        <taxon>Nonomuraea</taxon>
    </lineage>
</organism>